<comment type="caution">
    <text evidence="4">The sequence shown here is derived from an EMBL/GenBank/DDBJ whole genome shotgun (WGS) entry which is preliminary data.</text>
</comment>
<accession>A0AAD9JUL1</accession>
<keyword evidence="1" id="KW-0677">Repeat</keyword>
<dbReference type="Pfam" id="PF12796">
    <property type="entry name" value="Ank_2"/>
    <property type="match status" value="1"/>
</dbReference>
<evidence type="ECO:0000313" key="5">
    <source>
        <dbReference type="Proteomes" id="UP001208570"/>
    </source>
</evidence>
<dbReference type="Proteomes" id="UP001208570">
    <property type="component" value="Unassembled WGS sequence"/>
</dbReference>
<dbReference type="PANTHER" id="PTHR24198:SF165">
    <property type="entry name" value="ANKYRIN REPEAT-CONTAINING PROTEIN-RELATED"/>
    <property type="match status" value="1"/>
</dbReference>
<dbReference type="SUPFAM" id="SSF48403">
    <property type="entry name" value="Ankyrin repeat"/>
    <property type="match status" value="1"/>
</dbReference>
<feature type="repeat" description="ANK" evidence="3">
    <location>
        <begin position="126"/>
        <end position="158"/>
    </location>
</feature>
<evidence type="ECO:0000313" key="4">
    <source>
        <dbReference type="EMBL" id="KAK2158713.1"/>
    </source>
</evidence>
<sequence>MADIIAILEDIHLDYLTKYILLYDQLELLDADPDHCCPHPDLVSYDDRGFFPLLVAVCLGSADICELFLERGCPVEQAVPQRHYAEHYVATALHEVCLEGRLDLAKLLLRDQSSDFRFALHQENHLGMSSGHMAVKSGRLDLLRWLCGMGYNLSSKDHHGNNLLHYACSDDDSFQEMALMGSSDFSLLWYLLSLNILSPLEPNNAGYGALQLAAREPSPGEPMRHFLRHLSGKLTQFEKGLLGSFLDAEDAGYDQCRVSDERPDVFRYIPGVLHRDVLSLAVLSPVSRYLTSLISYMEQRGDATDSTGSVCKEETPLSLLSDHIRRIRRRDPHRLMAAVENAQVLMESGAAFCVMSQCTATSLLELGVVCHSPRLVKLVLLYGVSASLERLSSIAVTPLICPLISLLVAGGMSVEHLTNKPGRGSVRIVDVPDSRTLYVLYAAGQNCFLKRLLDASTGNKWSVCLKLIEQFSSPATLEVLCARMIRRQYGNKVFWNIKNMPICDMLKRTLLFGYDVHANSEPLVYS</sequence>
<evidence type="ECO:0000256" key="3">
    <source>
        <dbReference type="PROSITE-ProRule" id="PRU00023"/>
    </source>
</evidence>
<proteinExistence type="predicted"/>
<dbReference type="AlphaFoldDB" id="A0AAD9JUL1"/>
<evidence type="ECO:0000256" key="1">
    <source>
        <dbReference type="ARBA" id="ARBA00022737"/>
    </source>
</evidence>
<keyword evidence="5" id="KW-1185">Reference proteome</keyword>
<organism evidence="4 5">
    <name type="scientific">Paralvinella palmiformis</name>
    <dbReference type="NCBI Taxonomy" id="53620"/>
    <lineage>
        <taxon>Eukaryota</taxon>
        <taxon>Metazoa</taxon>
        <taxon>Spiralia</taxon>
        <taxon>Lophotrochozoa</taxon>
        <taxon>Annelida</taxon>
        <taxon>Polychaeta</taxon>
        <taxon>Sedentaria</taxon>
        <taxon>Canalipalpata</taxon>
        <taxon>Terebellida</taxon>
        <taxon>Terebelliformia</taxon>
        <taxon>Alvinellidae</taxon>
        <taxon>Paralvinella</taxon>
    </lineage>
</organism>
<reference evidence="4" key="1">
    <citation type="journal article" date="2023" name="Mol. Biol. Evol.">
        <title>Third-Generation Sequencing Reveals the Adaptive Role of the Epigenome in Three Deep-Sea Polychaetes.</title>
        <authorList>
            <person name="Perez M."/>
            <person name="Aroh O."/>
            <person name="Sun Y."/>
            <person name="Lan Y."/>
            <person name="Juniper S.K."/>
            <person name="Young C.R."/>
            <person name="Angers B."/>
            <person name="Qian P.Y."/>
        </authorList>
    </citation>
    <scope>NUCLEOTIDE SEQUENCE</scope>
    <source>
        <strain evidence="4">P08H-3</strain>
    </source>
</reference>
<name>A0AAD9JUL1_9ANNE</name>
<dbReference type="SMART" id="SM00248">
    <property type="entry name" value="ANK"/>
    <property type="match status" value="4"/>
</dbReference>
<dbReference type="InterPro" id="IPR036770">
    <property type="entry name" value="Ankyrin_rpt-contain_sf"/>
</dbReference>
<dbReference type="EMBL" id="JAODUP010000165">
    <property type="protein sequence ID" value="KAK2158713.1"/>
    <property type="molecule type" value="Genomic_DNA"/>
</dbReference>
<dbReference type="InterPro" id="IPR002110">
    <property type="entry name" value="Ankyrin_rpt"/>
</dbReference>
<gene>
    <name evidence="4" type="ORF">LSH36_165g05036</name>
</gene>
<protein>
    <recommendedName>
        <fullName evidence="6">Ankyrin repeat protein</fullName>
    </recommendedName>
</protein>
<dbReference type="PROSITE" id="PS50088">
    <property type="entry name" value="ANK_REPEAT"/>
    <property type="match status" value="1"/>
</dbReference>
<dbReference type="Gene3D" id="1.25.40.20">
    <property type="entry name" value="Ankyrin repeat-containing domain"/>
    <property type="match status" value="1"/>
</dbReference>
<evidence type="ECO:0008006" key="6">
    <source>
        <dbReference type="Google" id="ProtNLM"/>
    </source>
</evidence>
<evidence type="ECO:0000256" key="2">
    <source>
        <dbReference type="ARBA" id="ARBA00023043"/>
    </source>
</evidence>
<keyword evidence="2 3" id="KW-0040">ANK repeat</keyword>
<dbReference type="PANTHER" id="PTHR24198">
    <property type="entry name" value="ANKYRIN REPEAT AND PROTEIN KINASE DOMAIN-CONTAINING PROTEIN"/>
    <property type="match status" value="1"/>
</dbReference>